<evidence type="ECO:0000256" key="1">
    <source>
        <dbReference type="ARBA" id="ARBA00009589"/>
    </source>
</evidence>
<reference evidence="6" key="1">
    <citation type="submission" date="2021-01" db="EMBL/GenBank/DDBJ databases">
        <authorList>
            <person name="Corre E."/>
            <person name="Pelletier E."/>
            <person name="Niang G."/>
            <person name="Scheremetjew M."/>
            <person name="Finn R."/>
            <person name="Kale V."/>
            <person name="Holt S."/>
            <person name="Cochrane G."/>
            <person name="Meng A."/>
            <person name="Brown T."/>
            <person name="Cohen L."/>
        </authorList>
    </citation>
    <scope>NUCLEOTIDE SEQUENCE</scope>
    <source>
        <strain evidence="6">CCMP2058</strain>
    </source>
</reference>
<dbReference type="EMBL" id="HBEM01035446">
    <property type="protein sequence ID" value="CAD8465280.1"/>
    <property type="molecule type" value="Transcribed_RNA"/>
</dbReference>
<name>A0A7S0H7G1_9EUKA</name>
<gene>
    <name evidence="6" type="ORF">LAMO00422_LOCUS24248</name>
</gene>
<protein>
    <recommendedName>
        <fullName evidence="7">5'-nucleotidase</fullName>
    </recommendedName>
</protein>
<keyword evidence="2" id="KW-0479">Metal-binding</keyword>
<evidence type="ECO:0008006" key="7">
    <source>
        <dbReference type="Google" id="ProtNLM"/>
    </source>
</evidence>
<keyword evidence="3" id="KW-0378">Hydrolase</keyword>
<dbReference type="PANTHER" id="PTHR12103:SF15">
    <property type="entry name" value="CYTOSOLIC PURINE 5'-NUCLEOTIDASE"/>
    <property type="match status" value="1"/>
</dbReference>
<accession>A0A7S0H7G1</accession>
<organism evidence="6">
    <name type="scientific">Amorphochlora amoebiformis</name>
    <dbReference type="NCBI Taxonomy" id="1561963"/>
    <lineage>
        <taxon>Eukaryota</taxon>
        <taxon>Sar</taxon>
        <taxon>Rhizaria</taxon>
        <taxon>Cercozoa</taxon>
        <taxon>Chlorarachniophyceae</taxon>
        <taxon>Amorphochlora</taxon>
    </lineage>
</organism>
<dbReference type="GO" id="GO:0046872">
    <property type="term" value="F:metal ion binding"/>
    <property type="evidence" value="ECO:0007669"/>
    <property type="project" value="UniProtKB-KW"/>
</dbReference>
<dbReference type="Gene3D" id="3.40.50.1000">
    <property type="entry name" value="HAD superfamily/HAD-like"/>
    <property type="match status" value="1"/>
</dbReference>
<evidence type="ECO:0000256" key="2">
    <source>
        <dbReference type="ARBA" id="ARBA00022723"/>
    </source>
</evidence>
<feature type="region of interest" description="Disordered" evidence="5">
    <location>
        <begin position="605"/>
        <end position="628"/>
    </location>
</feature>
<dbReference type="InterPro" id="IPR036412">
    <property type="entry name" value="HAD-like_sf"/>
</dbReference>
<keyword evidence="4" id="KW-0460">Magnesium</keyword>
<comment type="similarity">
    <text evidence="1">Belongs to the 5'(3')-deoxyribonucleotidase family.</text>
</comment>
<evidence type="ECO:0000256" key="3">
    <source>
        <dbReference type="ARBA" id="ARBA00022801"/>
    </source>
</evidence>
<dbReference type="GO" id="GO:0008253">
    <property type="term" value="F:5'-nucleotidase activity"/>
    <property type="evidence" value="ECO:0007669"/>
    <property type="project" value="TreeGrafter"/>
</dbReference>
<dbReference type="InterPro" id="IPR023214">
    <property type="entry name" value="HAD_sf"/>
</dbReference>
<dbReference type="InterPro" id="IPR008380">
    <property type="entry name" value="HAD-SF_hydro_IG_5-nucl"/>
</dbReference>
<dbReference type="SUPFAM" id="SSF56784">
    <property type="entry name" value="HAD-like"/>
    <property type="match status" value="1"/>
</dbReference>
<proteinExistence type="inferred from homology"/>
<evidence type="ECO:0000256" key="5">
    <source>
        <dbReference type="SAM" id="MobiDB-lite"/>
    </source>
</evidence>
<dbReference type="Pfam" id="PF05761">
    <property type="entry name" value="5_nucleotid"/>
    <property type="match status" value="1"/>
</dbReference>
<dbReference type="PANTHER" id="PTHR12103">
    <property type="entry name" value="5'-NUCLEOTIDASE DOMAIN-CONTAINING"/>
    <property type="match status" value="1"/>
</dbReference>
<dbReference type="AlphaFoldDB" id="A0A7S0H7G1"/>
<evidence type="ECO:0000313" key="6">
    <source>
        <dbReference type="EMBL" id="CAD8465280.1"/>
    </source>
</evidence>
<evidence type="ECO:0000256" key="4">
    <source>
        <dbReference type="ARBA" id="ARBA00022842"/>
    </source>
</evidence>
<sequence>MIKGGQHTTTSPRSLFKLAQGVLFLALIPSAIGSSTYQPLRAHSRNYVGRAGVSPPLRALRRHSCRSHATEEIRDVDPVLTDAEAPHSPIDFRKKTTSMAGAYAGTIGMMAFTNIEGYQGEIFCNRNTNMKKISAVGFDMDYTLALYRPDTFENLVYKEALKRLVNKKGYPESILEYEYDPTYYVRGLHVDKNRGNILKLDRHKYVKVAYHGFSKLSKTERAELYFNSKSTPEFTEPNYQCLDTLFSLPEAYLYSQMITIKDSGDLEHKSYFEIWKDVRQSVDASHWSHEYLKREVAKDPAQYIVRDPHLFESLRHLKRSGRKVFLLTNSFWEYTNVVMNFLWGNAPGVLTDEWQEIFDVIIAGSCKPGFFVNNRLQLYRVQNPQEMSTLTHVEGLHDLSSAELLEGGKIFQGGNWENLHKMLDIQSGSELLYVGDHMYSDVIRSKRDLGWRTMMVIPELLHEIDRMESPLAQREFSAIRELYFQRACQEDQINELSVKAVDMEEMGLEEEDGATVEDYREALGHVSENLMQTKTELRDRLKSYHELFHPIWGQLFKTGLQNSIFAQHVEKYACLYTSHASNFRFVSPTCNFRSMADLLPHDGLRRAVPNPNSRDKGLEFTQGTSNDS</sequence>
<dbReference type="NCBIfam" id="TIGR02244">
    <property type="entry name" value="HAD-IG-Ncltidse"/>
    <property type="match status" value="1"/>
</dbReference>